<feature type="region of interest" description="Disordered" evidence="1">
    <location>
        <begin position="1"/>
        <end position="79"/>
    </location>
</feature>
<protein>
    <submittedName>
        <fullName evidence="2">Uncharacterized protein</fullName>
    </submittedName>
</protein>
<reference evidence="2" key="2">
    <citation type="submission" date="2015-06" db="UniProtKB">
        <authorList>
            <consortium name="EnsemblPlants"/>
        </authorList>
    </citation>
    <scope>IDENTIFICATION</scope>
    <source>
        <strain evidence="2">DM1-3 516 R44</strain>
    </source>
</reference>
<evidence type="ECO:0000313" key="3">
    <source>
        <dbReference type="Proteomes" id="UP000011115"/>
    </source>
</evidence>
<keyword evidence="3" id="KW-1185">Reference proteome</keyword>
<dbReference type="EnsemblPlants" id="PGSC0003DMT400079030">
    <property type="protein sequence ID" value="PGSC0003DMT400079030"/>
    <property type="gene ID" value="PGSC0003DMG400030760"/>
</dbReference>
<dbReference type="InParanoid" id="M1D148"/>
<dbReference type="Gramene" id="PGSC0003DMT400079030">
    <property type="protein sequence ID" value="PGSC0003DMT400079030"/>
    <property type="gene ID" value="PGSC0003DMG400030760"/>
</dbReference>
<dbReference type="AlphaFoldDB" id="M1D148"/>
<proteinExistence type="predicted"/>
<dbReference type="PaxDb" id="4113-PGSC0003DMT400079030"/>
<accession>M1D148</accession>
<dbReference type="HOGENOM" id="CLU_2324820_0_0_1"/>
<dbReference type="Proteomes" id="UP000011115">
    <property type="component" value="Unassembled WGS sequence"/>
</dbReference>
<sequence>MQEYAEKKLRLKAPGPGALQGARRQHSERRRDAPRHNILGPFSGALRGATRQGGNLRVLSNKNRQKYEKRPYRFGADPGAPAAVEGLCRVSNRNCHDCN</sequence>
<name>M1D148_SOLTU</name>
<reference evidence="3" key="1">
    <citation type="journal article" date="2011" name="Nature">
        <title>Genome sequence and analysis of the tuber crop potato.</title>
        <authorList>
            <consortium name="The Potato Genome Sequencing Consortium"/>
        </authorList>
    </citation>
    <scope>NUCLEOTIDE SEQUENCE [LARGE SCALE GENOMIC DNA]</scope>
    <source>
        <strain evidence="3">cv. DM1-3 516 R44</strain>
    </source>
</reference>
<evidence type="ECO:0000256" key="1">
    <source>
        <dbReference type="SAM" id="MobiDB-lite"/>
    </source>
</evidence>
<evidence type="ECO:0000313" key="2">
    <source>
        <dbReference type="EnsemblPlants" id="PGSC0003DMT400079030"/>
    </source>
</evidence>
<organism evidence="2 3">
    <name type="scientific">Solanum tuberosum</name>
    <name type="common">Potato</name>
    <dbReference type="NCBI Taxonomy" id="4113"/>
    <lineage>
        <taxon>Eukaryota</taxon>
        <taxon>Viridiplantae</taxon>
        <taxon>Streptophyta</taxon>
        <taxon>Embryophyta</taxon>
        <taxon>Tracheophyta</taxon>
        <taxon>Spermatophyta</taxon>
        <taxon>Magnoliopsida</taxon>
        <taxon>eudicotyledons</taxon>
        <taxon>Gunneridae</taxon>
        <taxon>Pentapetalae</taxon>
        <taxon>asterids</taxon>
        <taxon>lamiids</taxon>
        <taxon>Solanales</taxon>
        <taxon>Solanaceae</taxon>
        <taxon>Solanoideae</taxon>
        <taxon>Solaneae</taxon>
        <taxon>Solanum</taxon>
    </lineage>
</organism>